<evidence type="ECO:0000256" key="18">
    <source>
        <dbReference type="PIRNR" id="PIRNR000641"/>
    </source>
</evidence>
<keyword evidence="8 18" id="KW-0547">Nucleotide-binding</keyword>
<keyword evidence="3" id="KW-0245">EGF-like domain</keyword>
<dbReference type="GO" id="GO:0030246">
    <property type="term" value="F:carbohydrate binding"/>
    <property type="evidence" value="ECO:0007669"/>
    <property type="project" value="UniProtKB-KW"/>
</dbReference>
<evidence type="ECO:0000256" key="6">
    <source>
        <dbReference type="ARBA" id="ARBA00022729"/>
    </source>
</evidence>
<dbReference type="InterPro" id="IPR000719">
    <property type="entry name" value="Prot_kinase_dom"/>
</dbReference>
<dbReference type="AlphaFoldDB" id="A0A2Z7CBE4"/>
<keyword evidence="2 18" id="KW-0723">Serine/threonine-protein kinase</keyword>
<dbReference type="Gene3D" id="2.90.10.10">
    <property type="entry name" value="Bulb-type lectin domain"/>
    <property type="match status" value="2"/>
</dbReference>
<feature type="transmembrane region" description="Helical" evidence="19">
    <location>
        <begin position="435"/>
        <end position="462"/>
    </location>
</feature>
<comment type="catalytic activity">
    <reaction evidence="17 18">
        <text>L-seryl-[protein] + ATP = O-phospho-L-seryl-[protein] + ADP + H(+)</text>
        <dbReference type="Rhea" id="RHEA:17989"/>
        <dbReference type="Rhea" id="RHEA-COMP:9863"/>
        <dbReference type="Rhea" id="RHEA-COMP:11604"/>
        <dbReference type="ChEBI" id="CHEBI:15378"/>
        <dbReference type="ChEBI" id="CHEBI:29999"/>
        <dbReference type="ChEBI" id="CHEBI:30616"/>
        <dbReference type="ChEBI" id="CHEBI:83421"/>
        <dbReference type="ChEBI" id="CHEBI:456216"/>
        <dbReference type="EC" id="2.7.11.1"/>
    </reaction>
</comment>
<dbReference type="OrthoDB" id="1930390at2759"/>
<dbReference type="CDD" id="cd01098">
    <property type="entry name" value="PAN_AP_plant"/>
    <property type="match status" value="1"/>
</dbReference>
<evidence type="ECO:0000256" key="2">
    <source>
        <dbReference type="ARBA" id="ARBA00022527"/>
    </source>
</evidence>
<keyword evidence="6" id="KW-0732">Signal</keyword>
<dbReference type="GO" id="GO:0004674">
    <property type="term" value="F:protein serine/threonine kinase activity"/>
    <property type="evidence" value="ECO:0007669"/>
    <property type="project" value="UniProtKB-KW"/>
</dbReference>
<keyword evidence="23" id="KW-1185">Reference proteome</keyword>
<protein>
    <recommendedName>
        <fullName evidence="18">Receptor-like serine/threonine-protein kinase</fullName>
        <ecNumber evidence="18">2.7.11.1</ecNumber>
    </recommendedName>
</protein>
<accession>A0A2Z7CBE4</accession>
<evidence type="ECO:0000256" key="11">
    <source>
        <dbReference type="ARBA" id="ARBA00022989"/>
    </source>
</evidence>
<dbReference type="PANTHER" id="PTHR47976">
    <property type="entry name" value="G-TYPE LECTIN S-RECEPTOR-LIKE SERINE/THREONINE-PROTEIN KINASE SD2-5"/>
    <property type="match status" value="1"/>
</dbReference>
<feature type="domain" description="Bulb-type lectin" evidence="21">
    <location>
        <begin position="16"/>
        <end position="135"/>
    </location>
</feature>
<keyword evidence="13" id="KW-1015">Disulfide bond</keyword>
<dbReference type="EMBL" id="KQ997030">
    <property type="protein sequence ID" value="KZV44360.1"/>
    <property type="molecule type" value="Genomic_DNA"/>
</dbReference>
<comment type="similarity">
    <text evidence="18">Belongs to the protein kinase superfamily. Ser/Thr protein kinase family.</text>
</comment>
<dbReference type="FunFam" id="2.90.10.30:FF:000001">
    <property type="entry name" value="Serine/threonine-protein kinase"/>
    <property type="match status" value="1"/>
</dbReference>
<keyword evidence="4 18" id="KW-0808">Transferase</keyword>
<keyword evidence="7" id="KW-0430">Lectin</keyword>
<name>A0A2Z7CBE4_9LAMI</name>
<evidence type="ECO:0000256" key="4">
    <source>
        <dbReference type="ARBA" id="ARBA00022679"/>
    </source>
</evidence>
<dbReference type="SMART" id="SM00220">
    <property type="entry name" value="S_TKc"/>
    <property type="match status" value="1"/>
</dbReference>
<evidence type="ECO:0000313" key="22">
    <source>
        <dbReference type="EMBL" id="KZV44360.1"/>
    </source>
</evidence>
<evidence type="ECO:0000313" key="23">
    <source>
        <dbReference type="Proteomes" id="UP000250235"/>
    </source>
</evidence>
<dbReference type="Pfam" id="PF01453">
    <property type="entry name" value="B_lectin"/>
    <property type="match status" value="1"/>
</dbReference>
<dbReference type="InterPro" id="IPR036426">
    <property type="entry name" value="Bulb-type_lectin_dom_sf"/>
</dbReference>
<dbReference type="FunFam" id="2.90.10.10:FF:000013">
    <property type="entry name" value="G-type lectin S-receptor-like serine/threonine-protein kinase LECRK1"/>
    <property type="match status" value="1"/>
</dbReference>
<dbReference type="FunFam" id="2.90.10.10:FF:000041">
    <property type="entry name" value="Uncharacterized protein"/>
    <property type="match status" value="1"/>
</dbReference>
<evidence type="ECO:0000259" key="20">
    <source>
        <dbReference type="PROSITE" id="PS50011"/>
    </source>
</evidence>
<evidence type="ECO:0000256" key="7">
    <source>
        <dbReference type="ARBA" id="ARBA00022734"/>
    </source>
</evidence>
<dbReference type="Gene3D" id="1.10.510.10">
    <property type="entry name" value="Transferase(Phosphotransferase) domain 1"/>
    <property type="match status" value="1"/>
</dbReference>
<dbReference type="Pfam" id="PF00069">
    <property type="entry name" value="Pkinase"/>
    <property type="match status" value="1"/>
</dbReference>
<evidence type="ECO:0000256" key="19">
    <source>
        <dbReference type="SAM" id="Phobius"/>
    </source>
</evidence>
<dbReference type="CDD" id="cd00028">
    <property type="entry name" value="B_lectin"/>
    <property type="match status" value="1"/>
</dbReference>
<dbReference type="InterPro" id="IPR001480">
    <property type="entry name" value="Bulb-type_lectin_dom"/>
</dbReference>
<keyword evidence="11 19" id="KW-1133">Transmembrane helix</keyword>
<dbReference type="InterPro" id="IPR024171">
    <property type="entry name" value="SRK-like_kinase"/>
</dbReference>
<evidence type="ECO:0000256" key="13">
    <source>
        <dbReference type="ARBA" id="ARBA00023157"/>
    </source>
</evidence>
<evidence type="ECO:0000256" key="5">
    <source>
        <dbReference type="ARBA" id="ARBA00022692"/>
    </source>
</evidence>
<dbReference type="PIRSF" id="PIRSF000641">
    <property type="entry name" value="SRK"/>
    <property type="match status" value="1"/>
</dbReference>
<keyword evidence="10 18" id="KW-0067">ATP-binding</keyword>
<evidence type="ECO:0000256" key="12">
    <source>
        <dbReference type="ARBA" id="ARBA00023136"/>
    </source>
</evidence>
<evidence type="ECO:0000256" key="8">
    <source>
        <dbReference type="ARBA" id="ARBA00022741"/>
    </source>
</evidence>
<dbReference type="PROSITE" id="PS00108">
    <property type="entry name" value="PROTEIN_KINASE_ST"/>
    <property type="match status" value="1"/>
</dbReference>
<dbReference type="Proteomes" id="UP000250235">
    <property type="component" value="Unassembled WGS sequence"/>
</dbReference>
<evidence type="ECO:0000256" key="17">
    <source>
        <dbReference type="ARBA" id="ARBA00048679"/>
    </source>
</evidence>
<feature type="domain" description="Protein kinase" evidence="20">
    <location>
        <begin position="494"/>
        <end position="775"/>
    </location>
</feature>
<dbReference type="EC" id="2.7.11.1" evidence="18"/>
<dbReference type="FunFam" id="1.10.510.10:FF:000237">
    <property type="entry name" value="G-type lectin S-receptor-like serine/threonine-protein kinase"/>
    <property type="match status" value="1"/>
</dbReference>
<evidence type="ECO:0000256" key="3">
    <source>
        <dbReference type="ARBA" id="ARBA00022536"/>
    </source>
</evidence>
<dbReference type="SMART" id="SM00108">
    <property type="entry name" value="B_lectin"/>
    <property type="match status" value="1"/>
</dbReference>
<gene>
    <name evidence="22" type="ORF">F511_26442</name>
</gene>
<dbReference type="GO" id="GO:0016020">
    <property type="term" value="C:membrane"/>
    <property type="evidence" value="ECO:0007669"/>
    <property type="project" value="UniProtKB-SubCell"/>
</dbReference>
<dbReference type="InterPro" id="IPR051343">
    <property type="entry name" value="G-type_lectin_kinases/EP1-like"/>
</dbReference>
<organism evidence="22 23">
    <name type="scientific">Dorcoceras hygrometricum</name>
    <dbReference type="NCBI Taxonomy" id="472368"/>
    <lineage>
        <taxon>Eukaryota</taxon>
        <taxon>Viridiplantae</taxon>
        <taxon>Streptophyta</taxon>
        <taxon>Embryophyta</taxon>
        <taxon>Tracheophyta</taxon>
        <taxon>Spermatophyta</taxon>
        <taxon>Magnoliopsida</taxon>
        <taxon>eudicotyledons</taxon>
        <taxon>Gunneridae</taxon>
        <taxon>Pentapetalae</taxon>
        <taxon>asterids</taxon>
        <taxon>lamiids</taxon>
        <taxon>Lamiales</taxon>
        <taxon>Gesneriaceae</taxon>
        <taxon>Didymocarpoideae</taxon>
        <taxon>Trichosporeae</taxon>
        <taxon>Loxocarpinae</taxon>
        <taxon>Dorcoceras</taxon>
    </lineage>
</organism>
<evidence type="ECO:0000256" key="10">
    <source>
        <dbReference type="ARBA" id="ARBA00022840"/>
    </source>
</evidence>
<dbReference type="InterPro" id="IPR011009">
    <property type="entry name" value="Kinase-like_dom_sf"/>
</dbReference>
<comment type="subcellular location">
    <subcellularLocation>
        <location evidence="1">Membrane</location>
        <topology evidence="1">Single-pass type I membrane protein</topology>
    </subcellularLocation>
</comment>
<evidence type="ECO:0000256" key="16">
    <source>
        <dbReference type="ARBA" id="ARBA00047899"/>
    </source>
</evidence>
<dbReference type="PANTHER" id="PTHR47976:SF108">
    <property type="entry name" value="G-TYPE LECTIN S-RECEPTOR-LIKE SERINE_THREONINE-PROTEIN KINASE LECRK1"/>
    <property type="match status" value="1"/>
</dbReference>
<keyword evidence="14" id="KW-0675">Receptor</keyword>
<dbReference type="SUPFAM" id="SSF56112">
    <property type="entry name" value="Protein kinase-like (PK-like)"/>
    <property type="match status" value="1"/>
</dbReference>
<keyword evidence="5 19" id="KW-0812">Transmembrane</keyword>
<dbReference type="PROSITE" id="PS50927">
    <property type="entry name" value="BULB_LECTIN"/>
    <property type="match status" value="1"/>
</dbReference>
<dbReference type="GO" id="GO:0005524">
    <property type="term" value="F:ATP binding"/>
    <property type="evidence" value="ECO:0007669"/>
    <property type="project" value="UniProtKB-KW"/>
</dbReference>
<proteinExistence type="inferred from homology"/>
<evidence type="ECO:0000259" key="21">
    <source>
        <dbReference type="PROSITE" id="PS50927"/>
    </source>
</evidence>
<evidence type="ECO:0000256" key="9">
    <source>
        <dbReference type="ARBA" id="ARBA00022777"/>
    </source>
</evidence>
<dbReference type="PROSITE" id="PS50011">
    <property type="entry name" value="PROTEIN_KINASE_DOM"/>
    <property type="match status" value="1"/>
</dbReference>
<reference evidence="22 23" key="1">
    <citation type="journal article" date="2015" name="Proc. Natl. Acad. Sci. U.S.A.">
        <title>The resurrection genome of Boea hygrometrica: A blueprint for survival of dehydration.</title>
        <authorList>
            <person name="Xiao L."/>
            <person name="Yang G."/>
            <person name="Zhang L."/>
            <person name="Yang X."/>
            <person name="Zhao S."/>
            <person name="Ji Z."/>
            <person name="Zhou Q."/>
            <person name="Hu M."/>
            <person name="Wang Y."/>
            <person name="Chen M."/>
            <person name="Xu Y."/>
            <person name="Jin H."/>
            <person name="Xiao X."/>
            <person name="Hu G."/>
            <person name="Bao F."/>
            <person name="Hu Y."/>
            <person name="Wan P."/>
            <person name="Li L."/>
            <person name="Deng X."/>
            <person name="Kuang T."/>
            <person name="Xiang C."/>
            <person name="Zhu J.K."/>
            <person name="Oliver M.J."/>
            <person name="He Y."/>
        </authorList>
    </citation>
    <scope>NUCLEOTIDE SEQUENCE [LARGE SCALE GENOMIC DNA]</scope>
    <source>
        <strain evidence="23">cv. XS01</strain>
    </source>
</reference>
<dbReference type="Gene3D" id="3.30.200.20">
    <property type="entry name" value="Phosphorylase Kinase, domain 1"/>
    <property type="match status" value="1"/>
</dbReference>
<dbReference type="GO" id="GO:0106310">
    <property type="term" value="F:protein serine kinase activity"/>
    <property type="evidence" value="ECO:0007669"/>
    <property type="project" value="RHEA"/>
</dbReference>
<dbReference type="SUPFAM" id="SSF51110">
    <property type="entry name" value="alpha-D-mannose-specific plant lectins"/>
    <property type="match status" value="2"/>
</dbReference>
<keyword evidence="15" id="KW-0325">Glycoprotein</keyword>
<sequence length="781" mass="87146">MLVLFLPILANAQSYRNVSLGSSSLIANNENSTWLSPSGDFAFGFRQMVPGGYLLAIWFNKIPERTIVWSANRDNLAEQGSRIQLLADGRFVLDDPRGQLIWAVASSGVAYGAMLDTGNFVLIDNTSAVLWQSFDHPTDSILPAQMLSNQGRLVSSFSETNYSSGRFIFWMQGDGNLVLYNRKFPMDDNIGAYFATNTVGSGFKVVFNQSGYITLTAENETVLYFLSSNGASTAQYYQRLVLEYDGVLRHYVYPKSGDLTVGRPMSWSVLDFLPGNICLSMPINTAWGACGFNSICSLGIDRRPTCSCPTGYSLIDQSDRMSGCKPDFGSQSCDQESKDTSLFTFVDMPNTNFPGGEYMSYTQVQEDWCRQDCLDDCLCAFAIYGGSNCLKKKYPLSNGRLDSSIGQKALIKIRKNNATIATPSTSSKKRNRSTVIITGSVLLGSSVFVNILLLIALLLFGFRLRSKVVQKHSTPPGGTHLRSFTFKELQDATNGFKEELGNGACSNVYKGTLEYENDRLIAVKKLKKMANDSAKELKAEVNSISRTNHKNLVQLLGYCDEGENKLLVYEYMSNGSVGDFLFNNSRPNLYQRLQIAFSTARGLCYLHEECSTQIIHCDIKPQNVLLDESLVAKISDFGLAKLLRDGQTRTTTGIRGTRGYVAPEWFRNMPITVKVDVYSFGILLLELICCRRNVDTSVVNENEEILSDWAYDCYKYGTLHLLVSNDEEASNDIKRVKKFVMVAIWCIQEDPSLRPNMKRVLHMLEGSVEVPHPPYPESFMD</sequence>
<comment type="catalytic activity">
    <reaction evidence="16 18">
        <text>L-threonyl-[protein] + ATP = O-phospho-L-threonyl-[protein] + ADP + H(+)</text>
        <dbReference type="Rhea" id="RHEA:46608"/>
        <dbReference type="Rhea" id="RHEA-COMP:11060"/>
        <dbReference type="Rhea" id="RHEA-COMP:11605"/>
        <dbReference type="ChEBI" id="CHEBI:15378"/>
        <dbReference type="ChEBI" id="CHEBI:30013"/>
        <dbReference type="ChEBI" id="CHEBI:30616"/>
        <dbReference type="ChEBI" id="CHEBI:61977"/>
        <dbReference type="ChEBI" id="CHEBI:456216"/>
        <dbReference type="EC" id="2.7.11.1"/>
    </reaction>
</comment>
<evidence type="ECO:0000256" key="15">
    <source>
        <dbReference type="ARBA" id="ARBA00023180"/>
    </source>
</evidence>
<keyword evidence="9 18" id="KW-0418">Kinase</keyword>
<evidence type="ECO:0000256" key="1">
    <source>
        <dbReference type="ARBA" id="ARBA00004479"/>
    </source>
</evidence>
<evidence type="ECO:0000256" key="14">
    <source>
        <dbReference type="ARBA" id="ARBA00023170"/>
    </source>
</evidence>
<dbReference type="FunFam" id="3.30.200.20:FF:000059">
    <property type="entry name" value="S-receptor-like serine/threonine-protein kinase"/>
    <property type="match status" value="1"/>
</dbReference>
<dbReference type="InterPro" id="IPR008271">
    <property type="entry name" value="Ser/Thr_kinase_AS"/>
</dbReference>
<keyword evidence="12 19" id="KW-0472">Membrane</keyword>